<reference evidence="1 2" key="1">
    <citation type="submission" date="2015-11" db="EMBL/GenBank/DDBJ databases">
        <title>Genomic analysis of 38 Legionella species identifies large and diverse effector repertoires.</title>
        <authorList>
            <person name="Burstein D."/>
            <person name="Amaro F."/>
            <person name="Zusman T."/>
            <person name="Lifshitz Z."/>
            <person name="Cohen O."/>
            <person name="Gilbert J.A."/>
            <person name="Pupko T."/>
            <person name="Shuman H.A."/>
            <person name="Segal G."/>
        </authorList>
    </citation>
    <scope>NUCLEOTIDE SEQUENCE [LARGE SCALE GENOMIC DNA]</scope>
    <source>
        <strain evidence="1 2">ATCC 51914</strain>
    </source>
</reference>
<evidence type="ECO:0000313" key="2">
    <source>
        <dbReference type="Proteomes" id="UP000054729"/>
    </source>
</evidence>
<protein>
    <submittedName>
        <fullName evidence="1">Uncharacterized protein</fullName>
    </submittedName>
</protein>
<dbReference type="Proteomes" id="UP000054729">
    <property type="component" value="Unassembled WGS sequence"/>
</dbReference>
<dbReference type="EMBL" id="LNZB01000060">
    <property type="protein sequence ID" value="KTD74917.1"/>
    <property type="molecule type" value="Genomic_DNA"/>
</dbReference>
<organism evidence="1 2">
    <name type="scientific">Legionella waltersii</name>
    <dbReference type="NCBI Taxonomy" id="66969"/>
    <lineage>
        <taxon>Bacteria</taxon>
        <taxon>Pseudomonadati</taxon>
        <taxon>Pseudomonadota</taxon>
        <taxon>Gammaproteobacteria</taxon>
        <taxon>Legionellales</taxon>
        <taxon>Legionellaceae</taxon>
        <taxon>Legionella</taxon>
    </lineage>
</organism>
<keyword evidence="2" id="KW-1185">Reference proteome</keyword>
<sequence>MDNNDTPEFEQEPDTVFDPLDIVKRMRLAGSDNDMDNNQFMGGDEVDLLGDGVPGYETTGVPESNDETELHIEEKYAPTLTPNSKKNP</sequence>
<dbReference type="AlphaFoldDB" id="A0A0W1A0M0"/>
<gene>
    <name evidence="1" type="ORF">Lwal_2958</name>
</gene>
<dbReference type="RefSeq" id="WP_058481567.1">
    <property type="nucleotide sequence ID" value="NZ_CAAAIQ010000010.1"/>
</dbReference>
<accession>A0A0W1A0M0</accession>
<dbReference type="OrthoDB" id="5641415at2"/>
<dbReference type="PATRIC" id="fig|66969.6.peg.3212"/>
<name>A0A0W1A0M0_9GAMM</name>
<evidence type="ECO:0000313" key="1">
    <source>
        <dbReference type="EMBL" id="KTD74917.1"/>
    </source>
</evidence>
<comment type="caution">
    <text evidence="1">The sequence shown here is derived from an EMBL/GenBank/DDBJ whole genome shotgun (WGS) entry which is preliminary data.</text>
</comment>
<proteinExistence type="predicted"/>